<evidence type="ECO:0000256" key="4">
    <source>
        <dbReference type="ARBA" id="ARBA00022692"/>
    </source>
</evidence>
<reference evidence="9 10" key="1">
    <citation type="submission" date="2020-07" db="EMBL/GenBank/DDBJ databases">
        <authorList>
            <person name="Li M."/>
        </authorList>
    </citation>
    <scope>NUCLEOTIDE SEQUENCE [LARGE SCALE GENOMIC DNA]</scope>
    <source>
        <strain evidence="9 10">DSM 23284</strain>
    </source>
</reference>
<name>A0A838Y2C0_9HYPH</name>
<protein>
    <submittedName>
        <fullName evidence="9">Biopolymer transporter ExbD</fullName>
    </submittedName>
</protein>
<dbReference type="AlphaFoldDB" id="A0A838Y2C0"/>
<dbReference type="RefSeq" id="WP_181761264.1">
    <property type="nucleotide sequence ID" value="NZ_BMCR01000007.1"/>
</dbReference>
<evidence type="ECO:0000256" key="7">
    <source>
        <dbReference type="RuleBase" id="RU003879"/>
    </source>
</evidence>
<accession>A0A838Y2C0</accession>
<keyword evidence="4 7" id="KW-0812">Transmembrane</keyword>
<organism evidence="9 10">
    <name type="scientific">Stappia taiwanensis</name>
    <dbReference type="NCBI Taxonomy" id="992267"/>
    <lineage>
        <taxon>Bacteria</taxon>
        <taxon>Pseudomonadati</taxon>
        <taxon>Pseudomonadota</taxon>
        <taxon>Alphaproteobacteria</taxon>
        <taxon>Hyphomicrobiales</taxon>
        <taxon>Stappiaceae</taxon>
        <taxon>Stappia</taxon>
    </lineage>
</organism>
<evidence type="ECO:0000256" key="5">
    <source>
        <dbReference type="ARBA" id="ARBA00022989"/>
    </source>
</evidence>
<comment type="subcellular location">
    <subcellularLocation>
        <location evidence="1">Cell membrane</location>
        <topology evidence="1">Single-pass membrane protein</topology>
    </subcellularLocation>
    <subcellularLocation>
        <location evidence="7">Cell membrane</location>
        <topology evidence="7">Single-pass type II membrane protein</topology>
    </subcellularLocation>
</comment>
<keyword evidence="5 8" id="KW-1133">Transmembrane helix</keyword>
<dbReference type="EMBL" id="JACEON010000015">
    <property type="protein sequence ID" value="MBA4613070.1"/>
    <property type="molecule type" value="Genomic_DNA"/>
</dbReference>
<keyword evidence="10" id="KW-1185">Reference proteome</keyword>
<keyword evidence="7" id="KW-0813">Transport</keyword>
<reference evidence="9 10" key="2">
    <citation type="submission" date="2020-08" db="EMBL/GenBank/DDBJ databases">
        <title>Stappia taiwanensis sp. nov., isolated from a coastal thermal spring.</title>
        <authorList>
            <person name="Kampfer P."/>
        </authorList>
    </citation>
    <scope>NUCLEOTIDE SEQUENCE [LARGE SCALE GENOMIC DNA]</scope>
    <source>
        <strain evidence="9 10">DSM 23284</strain>
    </source>
</reference>
<dbReference type="GO" id="GO:0015031">
    <property type="term" value="P:protein transport"/>
    <property type="evidence" value="ECO:0007669"/>
    <property type="project" value="UniProtKB-KW"/>
</dbReference>
<evidence type="ECO:0000256" key="2">
    <source>
        <dbReference type="ARBA" id="ARBA00005811"/>
    </source>
</evidence>
<dbReference type="GO" id="GO:0005886">
    <property type="term" value="C:plasma membrane"/>
    <property type="evidence" value="ECO:0007669"/>
    <property type="project" value="UniProtKB-SubCell"/>
</dbReference>
<dbReference type="InterPro" id="IPR003400">
    <property type="entry name" value="ExbD"/>
</dbReference>
<keyword evidence="6 8" id="KW-0472">Membrane</keyword>
<dbReference type="Proteomes" id="UP000559404">
    <property type="component" value="Unassembled WGS sequence"/>
</dbReference>
<evidence type="ECO:0000256" key="6">
    <source>
        <dbReference type="ARBA" id="ARBA00023136"/>
    </source>
</evidence>
<keyword evidence="7" id="KW-0653">Protein transport</keyword>
<dbReference type="Pfam" id="PF02472">
    <property type="entry name" value="ExbD"/>
    <property type="match status" value="1"/>
</dbReference>
<evidence type="ECO:0000313" key="9">
    <source>
        <dbReference type="EMBL" id="MBA4613070.1"/>
    </source>
</evidence>
<evidence type="ECO:0000256" key="3">
    <source>
        <dbReference type="ARBA" id="ARBA00022475"/>
    </source>
</evidence>
<evidence type="ECO:0000256" key="8">
    <source>
        <dbReference type="SAM" id="Phobius"/>
    </source>
</evidence>
<dbReference type="GO" id="GO:0022857">
    <property type="term" value="F:transmembrane transporter activity"/>
    <property type="evidence" value="ECO:0007669"/>
    <property type="project" value="InterPro"/>
</dbReference>
<comment type="caution">
    <text evidence="9">The sequence shown here is derived from an EMBL/GenBank/DDBJ whole genome shotgun (WGS) entry which is preliminary data.</text>
</comment>
<sequence>MKIAPEVRRRPVEPLLPLINVVFLLLIFLLLMGRVEERAKISVTPGEAAHTEPAGAVLRLQVDAAGAVGFGEILGEEAVLAALAVALADDDPGEGDPARPVAIRADAGADLAQVLRLARAVRRVGASAVMLEVRAR</sequence>
<proteinExistence type="inferred from homology"/>
<keyword evidence="3" id="KW-1003">Cell membrane</keyword>
<evidence type="ECO:0000256" key="1">
    <source>
        <dbReference type="ARBA" id="ARBA00004162"/>
    </source>
</evidence>
<comment type="similarity">
    <text evidence="2 7">Belongs to the ExbD/TolR family.</text>
</comment>
<gene>
    <name evidence="9" type="ORF">H1W37_15520</name>
</gene>
<evidence type="ECO:0000313" key="10">
    <source>
        <dbReference type="Proteomes" id="UP000559404"/>
    </source>
</evidence>
<feature type="transmembrane region" description="Helical" evidence="8">
    <location>
        <begin position="15"/>
        <end position="32"/>
    </location>
</feature>